<comment type="caution">
    <text evidence="3">The sequence shown here is derived from an EMBL/GenBank/DDBJ whole genome shotgun (WGS) entry which is preliminary data.</text>
</comment>
<name>A0A9D2GHI1_9FIRM</name>
<dbReference type="SUPFAM" id="SSF49899">
    <property type="entry name" value="Concanavalin A-like lectins/glucanases"/>
    <property type="match status" value="1"/>
</dbReference>
<evidence type="ECO:0000256" key="2">
    <source>
        <dbReference type="SAM" id="SignalP"/>
    </source>
</evidence>
<organism evidence="3 4">
    <name type="scientific">Candidatus Lachnoclostridium stercorigallinarum</name>
    <dbReference type="NCBI Taxonomy" id="2838634"/>
    <lineage>
        <taxon>Bacteria</taxon>
        <taxon>Bacillati</taxon>
        <taxon>Bacillota</taxon>
        <taxon>Clostridia</taxon>
        <taxon>Lachnospirales</taxon>
        <taxon>Lachnospiraceae</taxon>
    </lineage>
</organism>
<dbReference type="EMBL" id="DXBC01000065">
    <property type="protein sequence ID" value="HIZ78992.1"/>
    <property type="molecule type" value="Genomic_DNA"/>
</dbReference>
<feature type="chain" id="PRO_5039261709" evidence="2">
    <location>
        <begin position="25"/>
        <end position="435"/>
    </location>
</feature>
<protein>
    <submittedName>
        <fullName evidence="3">LamG domain-containing protein</fullName>
    </submittedName>
</protein>
<proteinExistence type="predicted"/>
<gene>
    <name evidence="3" type="ORF">IAA17_04330</name>
</gene>
<evidence type="ECO:0000256" key="1">
    <source>
        <dbReference type="SAM" id="MobiDB-lite"/>
    </source>
</evidence>
<accession>A0A9D2GHI1</accession>
<feature type="region of interest" description="Disordered" evidence="1">
    <location>
        <begin position="26"/>
        <end position="107"/>
    </location>
</feature>
<feature type="non-terminal residue" evidence="3">
    <location>
        <position position="435"/>
    </location>
</feature>
<dbReference type="Pfam" id="PF13385">
    <property type="entry name" value="Laminin_G_3"/>
    <property type="match status" value="1"/>
</dbReference>
<feature type="compositionally biased region" description="Acidic residues" evidence="1">
    <location>
        <begin position="48"/>
        <end position="87"/>
    </location>
</feature>
<keyword evidence="2" id="KW-0732">Signal</keyword>
<dbReference type="InterPro" id="IPR013320">
    <property type="entry name" value="ConA-like_dom_sf"/>
</dbReference>
<evidence type="ECO:0000313" key="4">
    <source>
        <dbReference type="Proteomes" id="UP000824101"/>
    </source>
</evidence>
<evidence type="ECO:0000313" key="3">
    <source>
        <dbReference type="EMBL" id="HIZ78992.1"/>
    </source>
</evidence>
<dbReference type="Gene3D" id="2.60.120.200">
    <property type="match status" value="1"/>
</dbReference>
<dbReference type="AlphaFoldDB" id="A0A9D2GHI1"/>
<dbReference type="Proteomes" id="UP000824101">
    <property type="component" value="Unassembled WGS sequence"/>
</dbReference>
<reference evidence="3" key="2">
    <citation type="submission" date="2021-04" db="EMBL/GenBank/DDBJ databases">
        <authorList>
            <person name="Gilroy R."/>
        </authorList>
    </citation>
    <scope>NUCLEOTIDE SEQUENCE</scope>
    <source>
        <strain evidence="3">ChiBcec1-1093</strain>
    </source>
</reference>
<feature type="signal peptide" evidence="2">
    <location>
        <begin position="1"/>
        <end position="24"/>
    </location>
</feature>
<sequence>MVKRHLMGSRLAAVLAVSIVVSTAAGGTGMPSYAKADSVTGQISTPSEWEDEEEETEESEEGTEESEEETEESEEDTEEDAEEDIEEVATPSELPTLEEQEKLPKTEEVVCDAPEEGLAFNADSREYAQLSQAVEVPETVEVWAKLKPGENRRQIILGNYGGGTLSWSVEVNADNTLRYWECRSDGTSLGSCKFDGSNNEAEIDICTGEWMLITIVRDREDNTVKAYINGELMGEEPLGNFRFEEEGAVTAKPTRLGTDYRSGAFYMDGELAEVRFWDHALTAEEVADHASYGVTGSEDGLVHAWDLASGTESGLVEDLAGDVDIELTGFQLDFEEPADETGEVFEMDFEDGEGGEWRNGNGGIFTRASVEDGVLVLSDMSQNNPVFLTGDGVPYTDNAVYEVRAMVSGSSDPVFGLCFRGSVERDEANWIALRN</sequence>
<reference evidence="3" key="1">
    <citation type="journal article" date="2021" name="PeerJ">
        <title>Extensive microbial diversity within the chicken gut microbiome revealed by metagenomics and culture.</title>
        <authorList>
            <person name="Gilroy R."/>
            <person name="Ravi A."/>
            <person name="Getino M."/>
            <person name="Pursley I."/>
            <person name="Horton D.L."/>
            <person name="Alikhan N.F."/>
            <person name="Baker D."/>
            <person name="Gharbi K."/>
            <person name="Hall N."/>
            <person name="Watson M."/>
            <person name="Adriaenssens E.M."/>
            <person name="Foster-Nyarko E."/>
            <person name="Jarju S."/>
            <person name="Secka A."/>
            <person name="Antonio M."/>
            <person name="Oren A."/>
            <person name="Chaudhuri R.R."/>
            <person name="La Ragione R."/>
            <person name="Hildebrand F."/>
            <person name="Pallen M.J."/>
        </authorList>
    </citation>
    <scope>NUCLEOTIDE SEQUENCE</scope>
    <source>
        <strain evidence="3">ChiBcec1-1093</strain>
    </source>
</reference>